<dbReference type="EMBL" id="CP040639">
    <property type="protein sequence ID" value="QCW05317.1"/>
    <property type="molecule type" value="Genomic_DNA"/>
</dbReference>
<dbReference type="Proteomes" id="UP000307562">
    <property type="component" value="Plasmid pNPA70"/>
</dbReference>
<keyword evidence="1" id="KW-0614">Plasmid</keyword>
<reference evidence="2" key="1">
    <citation type="submission" date="2019-05" db="EMBL/GenBank/DDBJ databases">
        <title>Complete Genome Sequence and Methylation Pattern of the Halophilic Archaeon Natrinema pallidum BOL6-1.</title>
        <authorList>
            <person name="DasSarma P."/>
            <person name="DasSarma B.P."/>
            <person name="DasSarma S.L."/>
            <person name="Martinez F.L."/>
            <person name="Guzman D."/>
            <person name="Roberts R.J."/>
            <person name="DasSarma S."/>
        </authorList>
    </citation>
    <scope>NUCLEOTIDE SEQUENCE [LARGE SCALE GENOMIC DNA]</scope>
    <source>
        <strain evidence="2">BOL6-1</strain>
        <plasmid evidence="2">pnpa70</plasmid>
    </source>
</reference>
<name>A0A4P9TKG6_9EURY</name>
<evidence type="ECO:0000313" key="2">
    <source>
        <dbReference type="Proteomes" id="UP000307562"/>
    </source>
</evidence>
<protein>
    <submittedName>
        <fullName evidence="1">Uncharacterized protein</fullName>
    </submittedName>
</protein>
<sequence length="150" mass="17246">MRNEFTANEGHWINYSNWLLENHTDIDPLGTTTLQIDVIDPSLIGEGERVETTLEADYDDTTRTFTSVDWRRETPENPDYIVGITKRHARLATDDLMEFRREYIDESGDGNHELPDDEYLNELAGRYWDGLRLGPDSKGVLEVLVGEVNT</sequence>
<keyword evidence="2" id="KW-1185">Reference proteome</keyword>
<geneLocation type="plasmid" evidence="2">
    <name>pnpa70</name>
</geneLocation>
<dbReference type="AlphaFoldDB" id="A0A4P9TKG6"/>
<dbReference type="KEGG" id="npl:FGF80_18450"/>
<organism evidence="1 2">
    <name type="scientific">Natrinema pallidum</name>
    <dbReference type="NCBI Taxonomy" id="69527"/>
    <lineage>
        <taxon>Archaea</taxon>
        <taxon>Methanobacteriati</taxon>
        <taxon>Methanobacteriota</taxon>
        <taxon>Stenosarchaea group</taxon>
        <taxon>Halobacteria</taxon>
        <taxon>Halobacteriales</taxon>
        <taxon>Natrialbaceae</taxon>
        <taxon>Natrinema</taxon>
    </lineage>
</organism>
<gene>
    <name evidence="1" type="ORF">FGF80_18450</name>
</gene>
<evidence type="ECO:0000313" key="1">
    <source>
        <dbReference type="EMBL" id="QCW05317.1"/>
    </source>
</evidence>
<accession>A0A4P9TKG6</accession>
<proteinExistence type="predicted"/>